<keyword evidence="3" id="KW-1185">Reference proteome</keyword>
<sequence>MKTETKAMTGPGFRRMLLVAMLVLFLEAVLAIVLIALFGDVRETGPAPGSGAEAEVDTGGGGFGIVLGLVLMPVLLGLIAAPLAAGAAALVVPAVLFGDRLAGRVGGPAVGWQLLYTAAGAGLVNGVFEIWPFRGWWGWLAAWAGLFVAALVTWRTRPGRRYPVLVFLWGLAVIVAVLAGGLIGG</sequence>
<reference evidence="2 3" key="1">
    <citation type="journal article" date="2016" name="Genome Announc.">
        <title>Complete Genome Sequence of Thiostrepton-Producing Streptomyces laurentii ATCC 31255.</title>
        <authorList>
            <person name="Doi K."/>
            <person name="Fujino Y."/>
            <person name="Nagayoshi Y."/>
            <person name="Ohshima T."/>
            <person name="Ogata S."/>
        </authorList>
    </citation>
    <scope>NUCLEOTIDE SEQUENCE [LARGE SCALE GENOMIC DNA]</scope>
    <source>
        <strain evidence="2 3">ATCC 31255</strain>
    </source>
</reference>
<dbReference type="Proteomes" id="UP000217676">
    <property type="component" value="Chromosome"/>
</dbReference>
<name>A0A160P1E2_STRLU</name>
<feature type="transmembrane region" description="Helical" evidence="1">
    <location>
        <begin position="16"/>
        <end position="38"/>
    </location>
</feature>
<evidence type="ECO:0000256" key="1">
    <source>
        <dbReference type="SAM" id="Phobius"/>
    </source>
</evidence>
<organism evidence="2 3">
    <name type="scientific">Streptomyces laurentii</name>
    <dbReference type="NCBI Taxonomy" id="39478"/>
    <lineage>
        <taxon>Bacteria</taxon>
        <taxon>Bacillati</taxon>
        <taxon>Actinomycetota</taxon>
        <taxon>Actinomycetes</taxon>
        <taxon>Kitasatosporales</taxon>
        <taxon>Streptomycetaceae</taxon>
        <taxon>Streptomyces</taxon>
    </lineage>
</organism>
<protein>
    <submittedName>
        <fullName evidence="2">Uncharacterized protein</fullName>
    </submittedName>
</protein>
<keyword evidence="1" id="KW-0472">Membrane</keyword>
<feature type="transmembrane region" description="Helical" evidence="1">
    <location>
        <begin position="109"/>
        <end position="130"/>
    </location>
</feature>
<gene>
    <name evidence="2" type="ORF">SLA_4341</name>
</gene>
<keyword evidence="1" id="KW-0812">Transmembrane</keyword>
<feature type="transmembrane region" description="Helical" evidence="1">
    <location>
        <begin position="136"/>
        <end position="154"/>
    </location>
</feature>
<feature type="transmembrane region" description="Helical" evidence="1">
    <location>
        <begin position="166"/>
        <end position="184"/>
    </location>
</feature>
<feature type="transmembrane region" description="Helical" evidence="1">
    <location>
        <begin position="65"/>
        <end position="97"/>
    </location>
</feature>
<dbReference type="EMBL" id="AP017424">
    <property type="protein sequence ID" value="BAU85229.1"/>
    <property type="molecule type" value="Genomic_DNA"/>
</dbReference>
<accession>A0A160P1E2</accession>
<evidence type="ECO:0000313" key="2">
    <source>
        <dbReference type="EMBL" id="BAU85229.1"/>
    </source>
</evidence>
<dbReference type="KEGG" id="slau:SLA_4341"/>
<evidence type="ECO:0000313" key="3">
    <source>
        <dbReference type="Proteomes" id="UP000217676"/>
    </source>
</evidence>
<dbReference type="AlphaFoldDB" id="A0A160P1E2"/>
<proteinExistence type="predicted"/>
<keyword evidence="1" id="KW-1133">Transmembrane helix</keyword>